<keyword evidence="3" id="KW-1185">Reference proteome</keyword>
<sequence length="415" mass="46230">HPAKATYASVVAGCSKDSDSALSDQHPITVGELPHIPNTAFVGESQLNTQTVSAVRHKKPVAKRMPATKGMPATNAGTKLVNTKNQKAITKVATKKTKGTPTDCAICYICYKRVLHLKSHLTLACFPKRGYSQPQRMRVMAKEKRFQRWLNACVTTAQLYSNSVIGPDNKAFVSIDYVINILEQNGVLICQNFNANSFLNHAKETNTDSPKLPQLPSSPVLAREQTVSNIPGGVSPIAGPSGLCNQRRVSDAKRQLFDDDEEEPPILEMNFLDGSGRDDEPILTVRTVNLNQSSSSEDIPLASLQSKSHQPFAKFTNLVKKRDTPALIMNKFNLDVCPALRRYTDYLEDTVKVSNPTFINPSISNINKVLNFLHPEAEKLESLCDTRKLQEFFNKMPTDMSFHYYNNYIKAILRF</sequence>
<evidence type="ECO:0000313" key="3">
    <source>
        <dbReference type="Proteomes" id="UP001634394"/>
    </source>
</evidence>
<organism evidence="2 3">
    <name type="scientific">Sinanodonta woodiana</name>
    <name type="common">Chinese pond mussel</name>
    <name type="synonym">Anodonta woodiana</name>
    <dbReference type="NCBI Taxonomy" id="1069815"/>
    <lineage>
        <taxon>Eukaryota</taxon>
        <taxon>Metazoa</taxon>
        <taxon>Spiralia</taxon>
        <taxon>Lophotrochozoa</taxon>
        <taxon>Mollusca</taxon>
        <taxon>Bivalvia</taxon>
        <taxon>Autobranchia</taxon>
        <taxon>Heteroconchia</taxon>
        <taxon>Palaeoheterodonta</taxon>
        <taxon>Unionida</taxon>
        <taxon>Unionoidea</taxon>
        <taxon>Unionidae</taxon>
        <taxon>Unioninae</taxon>
        <taxon>Sinanodonta</taxon>
    </lineage>
</organism>
<dbReference type="AlphaFoldDB" id="A0ABD3VRF6"/>
<evidence type="ECO:0000256" key="1">
    <source>
        <dbReference type="SAM" id="MobiDB-lite"/>
    </source>
</evidence>
<accession>A0ABD3VRF6</accession>
<gene>
    <name evidence="2" type="ORF">ACJMK2_004772</name>
</gene>
<proteinExistence type="predicted"/>
<dbReference type="Proteomes" id="UP001634394">
    <property type="component" value="Unassembled WGS sequence"/>
</dbReference>
<comment type="caution">
    <text evidence="2">The sequence shown here is derived from an EMBL/GenBank/DDBJ whole genome shotgun (WGS) entry which is preliminary data.</text>
</comment>
<protein>
    <submittedName>
        <fullName evidence="2">Uncharacterized protein</fullName>
    </submittedName>
</protein>
<evidence type="ECO:0000313" key="2">
    <source>
        <dbReference type="EMBL" id="KAL3862990.1"/>
    </source>
</evidence>
<reference evidence="2 3" key="1">
    <citation type="submission" date="2024-11" db="EMBL/GenBank/DDBJ databases">
        <title>Chromosome-level genome assembly of the freshwater bivalve Anodonta woodiana.</title>
        <authorList>
            <person name="Chen X."/>
        </authorList>
    </citation>
    <scope>NUCLEOTIDE SEQUENCE [LARGE SCALE GENOMIC DNA]</scope>
    <source>
        <strain evidence="2">MN2024</strain>
        <tissue evidence="2">Gills</tissue>
    </source>
</reference>
<dbReference type="EMBL" id="JBJQND010000010">
    <property type="protein sequence ID" value="KAL3862990.1"/>
    <property type="molecule type" value="Genomic_DNA"/>
</dbReference>
<feature type="region of interest" description="Disordered" evidence="1">
    <location>
        <begin position="58"/>
        <end position="77"/>
    </location>
</feature>
<feature type="non-terminal residue" evidence="2">
    <location>
        <position position="1"/>
    </location>
</feature>
<name>A0ABD3VRF6_SINWO</name>